<accession>A0A3L7AS96</accession>
<feature type="domain" description="Helicase C-terminal" evidence="4">
    <location>
        <begin position="836"/>
        <end position="987"/>
    </location>
</feature>
<dbReference type="InterPro" id="IPR049730">
    <property type="entry name" value="SNF2/RAD54-like_C"/>
</dbReference>
<dbReference type="Pfam" id="PF00176">
    <property type="entry name" value="SNF2-rel_dom"/>
    <property type="match status" value="1"/>
</dbReference>
<evidence type="ECO:0000259" key="4">
    <source>
        <dbReference type="PROSITE" id="PS51194"/>
    </source>
</evidence>
<dbReference type="AlphaFoldDB" id="A0A3L7AS96"/>
<dbReference type="PANTHER" id="PTHR10799">
    <property type="entry name" value="SNF2/RAD54 HELICASE FAMILY"/>
    <property type="match status" value="1"/>
</dbReference>
<reference evidence="5 6" key="1">
    <citation type="submission" date="2018-10" db="EMBL/GenBank/DDBJ databases">
        <authorList>
            <person name="Li J."/>
        </authorList>
    </citation>
    <scope>NUCLEOTIDE SEQUENCE [LARGE SCALE GENOMIC DNA]</scope>
    <source>
        <strain evidence="5 6">JCM 11654</strain>
    </source>
</reference>
<dbReference type="SUPFAM" id="SSF52540">
    <property type="entry name" value="P-loop containing nucleoside triphosphate hydrolases"/>
    <property type="match status" value="2"/>
</dbReference>
<dbReference type="EMBL" id="RCUY01000009">
    <property type="protein sequence ID" value="RLP82272.1"/>
    <property type="molecule type" value="Genomic_DNA"/>
</dbReference>
<dbReference type="GO" id="GO:0016787">
    <property type="term" value="F:hydrolase activity"/>
    <property type="evidence" value="ECO:0007669"/>
    <property type="project" value="UniProtKB-KW"/>
</dbReference>
<keyword evidence="1" id="KW-0378">Hydrolase</keyword>
<gene>
    <name evidence="5" type="ORF">D9V34_10790</name>
</gene>
<feature type="domain" description="Helicase ATP-binding" evidence="3">
    <location>
        <begin position="530"/>
        <end position="695"/>
    </location>
</feature>
<name>A0A3L7AS96_9MICO</name>
<dbReference type="PROSITE" id="PS51192">
    <property type="entry name" value="HELICASE_ATP_BIND_1"/>
    <property type="match status" value="1"/>
</dbReference>
<comment type="caution">
    <text evidence="5">The sequence shown here is derived from an EMBL/GenBank/DDBJ whole genome shotgun (WGS) entry which is preliminary data.</text>
</comment>
<dbReference type="InterPro" id="IPR000330">
    <property type="entry name" value="SNF2_N"/>
</dbReference>
<dbReference type="InterPro" id="IPR027417">
    <property type="entry name" value="P-loop_NTPase"/>
</dbReference>
<dbReference type="SMART" id="SM00490">
    <property type="entry name" value="HELICc"/>
    <property type="match status" value="1"/>
</dbReference>
<dbReference type="InterPro" id="IPR014001">
    <property type="entry name" value="Helicase_ATP-bd"/>
</dbReference>
<dbReference type="Gene3D" id="3.40.50.300">
    <property type="entry name" value="P-loop containing nucleotide triphosphate hydrolases"/>
    <property type="match status" value="1"/>
</dbReference>
<dbReference type="Gene3D" id="3.40.50.10810">
    <property type="entry name" value="Tandem AAA-ATPase domain"/>
    <property type="match status" value="1"/>
</dbReference>
<dbReference type="GO" id="GO:0005524">
    <property type="term" value="F:ATP binding"/>
    <property type="evidence" value="ECO:0007669"/>
    <property type="project" value="InterPro"/>
</dbReference>
<sequence length="1000" mass="109703">MPDPSPSPSNWRDRLIPLAATPPREEPKLALRAELRETIPRTAARWNGPTSKAATTATILNPARHSLLRLAVRPVLRGARGWVTTGVGWTTIAHQRHRLGLGAAEQHWFAQFTALYRSSVPAETGQDPQWYTLDNFDNPLLWPLLSQAASLNIPLVGSRTTPEVRMAASAQVSLDLARTDDGVVVSPRVLIDEASVSPTHTRALGTHGLYSLSEAAPHTLTLAPLSAPLPAEYADLLSGPALRIPRSERAEFERDFLPALVERLAVHSADASVRIPEPRPTTLVLHVQHEPRHVMALRWEWEHVRAGIVPDLAAVLPEGTLPADWSIDPAPGGISGTGGGSLPAPRKLRDFDAAEFSTELLPTLRNLPGVRVEQHGMSPEYRHLTGTPIISVRAEPGTRTDWFDLGVTVTVDGIQIPFEPLFRALARNARRLKLVDGTYFSLKHPAFAPLAELIHAGTDAPEWETGIGVGPAQAGLWRELADQADHVETDPAWQLLVDALTADTPADAPEPEGLAATLRPYQRTGLGWLRFGYEHGLGGILADDMGLGKTLQCLALIRHARTQAPETGPFVVVAPTSVVANWAAEAARFTPGLVVRTVRGTRASGEDSIATLAEGADILITSYTLLRLDAAEYNNPARPWAGLILDEAQAVKNATSQTHARVREFPAEWKLALTGTPLENSLADLHALFAIVTRGLLPPAARFTLEYIRPIESEPAGISRGIGAGRGPADRAAHRQALFARLRERIRPFVLRRTKESVAPELPERQEQIIEVDLAPAHRDLYDVYLQRERQKVLDLLDDLDRQRFIVFRSLSLLRMLALDPALIDAEEHADIPARKIDLLIEHLREAHAEGHRALVFSQYPSFLRRIGDRLAQAGLAWEMLDGSTTNRQDVIDRFQNGDAPVFLLSLRAGGVGLNLTAADYVFLLDPWWNPAAENQAIDRAHRIGQTRHVFVYRMIARDTIEEKVLALQRKKAALFDAMFAGDDAVGAALTAEDIRALLS</sequence>
<dbReference type="RefSeq" id="WP_121688809.1">
    <property type="nucleotide sequence ID" value="NZ_RCUY01000009.1"/>
</dbReference>
<protein>
    <submittedName>
        <fullName evidence="5">DEAD/DEAH box helicase</fullName>
    </submittedName>
</protein>
<evidence type="ECO:0000256" key="1">
    <source>
        <dbReference type="ARBA" id="ARBA00022801"/>
    </source>
</evidence>
<dbReference type="OrthoDB" id="9760715at2"/>
<keyword evidence="5" id="KW-0067">ATP-binding</keyword>
<dbReference type="InterPro" id="IPR001650">
    <property type="entry name" value="Helicase_C-like"/>
</dbReference>
<dbReference type="GO" id="GO:0004386">
    <property type="term" value="F:helicase activity"/>
    <property type="evidence" value="ECO:0007669"/>
    <property type="project" value="UniProtKB-KW"/>
</dbReference>
<dbReference type="CDD" id="cd18793">
    <property type="entry name" value="SF2_C_SNF"/>
    <property type="match status" value="1"/>
</dbReference>
<evidence type="ECO:0000313" key="6">
    <source>
        <dbReference type="Proteomes" id="UP000269438"/>
    </source>
</evidence>
<evidence type="ECO:0000256" key="2">
    <source>
        <dbReference type="SAM" id="MobiDB-lite"/>
    </source>
</evidence>
<keyword evidence="5" id="KW-0547">Nucleotide-binding</keyword>
<dbReference type="InterPro" id="IPR038718">
    <property type="entry name" value="SNF2-like_sf"/>
</dbReference>
<dbReference type="Pfam" id="PF00271">
    <property type="entry name" value="Helicase_C"/>
    <property type="match status" value="1"/>
</dbReference>
<evidence type="ECO:0000259" key="3">
    <source>
        <dbReference type="PROSITE" id="PS51192"/>
    </source>
</evidence>
<proteinExistence type="predicted"/>
<dbReference type="PROSITE" id="PS51194">
    <property type="entry name" value="HELICASE_CTER"/>
    <property type="match status" value="1"/>
</dbReference>
<dbReference type="SMART" id="SM00487">
    <property type="entry name" value="DEXDc"/>
    <property type="match status" value="1"/>
</dbReference>
<organism evidence="5 6">
    <name type="scientific">Mycetocola lacteus</name>
    <dbReference type="NCBI Taxonomy" id="76637"/>
    <lineage>
        <taxon>Bacteria</taxon>
        <taxon>Bacillati</taxon>
        <taxon>Actinomycetota</taxon>
        <taxon>Actinomycetes</taxon>
        <taxon>Micrococcales</taxon>
        <taxon>Microbacteriaceae</taxon>
        <taxon>Mycetocola</taxon>
    </lineage>
</organism>
<dbReference type="Proteomes" id="UP000269438">
    <property type="component" value="Unassembled WGS sequence"/>
</dbReference>
<keyword evidence="5" id="KW-0347">Helicase</keyword>
<keyword evidence="6" id="KW-1185">Reference proteome</keyword>
<feature type="region of interest" description="Disordered" evidence="2">
    <location>
        <begin position="1"/>
        <end position="23"/>
    </location>
</feature>
<evidence type="ECO:0000313" key="5">
    <source>
        <dbReference type="EMBL" id="RLP82272.1"/>
    </source>
</evidence>